<feature type="compositionally biased region" description="Polar residues" evidence="1">
    <location>
        <begin position="85"/>
        <end position="97"/>
    </location>
</feature>
<evidence type="ECO:0000313" key="3">
    <source>
        <dbReference type="EnsemblPlants" id="PGSC0003DMT400063715"/>
    </source>
</evidence>
<reference evidence="3" key="2">
    <citation type="submission" date="2015-06" db="UniProtKB">
        <authorList>
            <consortium name="EnsemblPlants"/>
        </authorList>
    </citation>
    <scope>IDENTIFICATION</scope>
    <source>
        <strain evidence="3">DM1-3 516 R44</strain>
    </source>
</reference>
<dbReference type="AlphaFoldDB" id="M1CB30"/>
<keyword evidence="2" id="KW-0472">Membrane</keyword>
<accession>M1CB30</accession>
<keyword evidence="2" id="KW-1133">Transmembrane helix</keyword>
<evidence type="ECO:0000256" key="2">
    <source>
        <dbReference type="SAM" id="Phobius"/>
    </source>
</evidence>
<dbReference type="OrthoDB" id="409725at2759"/>
<name>M1CB30_SOLTU</name>
<dbReference type="ExpressionAtlas" id="M1CB30">
    <property type="expression patterns" value="baseline"/>
</dbReference>
<protein>
    <submittedName>
        <fullName evidence="3">MtN3/saliva family protein</fullName>
    </submittedName>
</protein>
<reference evidence="4" key="1">
    <citation type="journal article" date="2011" name="Nature">
        <title>Genome sequence and analysis of the tuber crop potato.</title>
        <authorList>
            <consortium name="The Potato Genome Sequencing Consortium"/>
        </authorList>
    </citation>
    <scope>NUCLEOTIDE SEQUENCE [LARGE SCALE GENOMIC DNA]</scope>
    <source>
        <strain evidence="4">cv. DM1-3 516 R44</strain>
    </source>
</reference>
<evidence type="ECO:0000256" key="1">
    <source>
        <dbReference type="SAM" id="MobiDB-lite"/>
    </source>
</evidence>
<proteinExistence type="predicted"/>
<feature type="region of interest" description="Disordered" evidence="1">
    <location>
        <begin position="53"/>
        <end position="73"/>
    </location>
</feature>
<dbReference type="HOGENOM" id="CLU_2201672_0_0_1"/>
<keyword evidence="2" id="KW-0812">Transmembrane</keyword>
<dbReference type="EnsemblPlants" id="PGSC0003DMT400063715">
    <property type="protein sequence ID" value="PGSC0003DMT400063715"/>
    <property type="gene ID" value="PGSC0003DMG400024764"/>
</dbReference>
<dbReference type="Gramene" id="PGSC0003DMT400063715">
    <property type="protein sequence ID" value="PGSC0003DMT400063715"/>
    <property type="gene ID" value="PGSC0003DMG400024764"/>
</dbReference>
<evidence type="ECO:0000313" key="4">
    <source>
        <dbReference type="Proteomes" id="UP000011115"/>
    </source>
</evidence>
<feature type="region of interest" description="Disordered" evidence="1">
    <location>
        <begin position="85"/>
        <end position="108"/>
    </location>
</feature>
<gene>
    <name evidence="3" type="primary">LOC102584909</name>
</gene>
<feature type="compositionally biased region" description="Basic and acidic residues" evidence="1">
    <location>
        <begin position="98"/>
        <end position="108"/>
    </location>
</feature>
<keyword evidence="4" id="KW-1185">Reference proteome</keyword>
<sequence>MCFVQVPNGIGFILGAAQLILYFMYYKSSPTEEKGSAHLMKREIQMKDVNGAHENENNRNLLHKGKSLPKPSLVRQYSERLVKTLSNTPSSLGSHNVNDIEKGLKEAH</sequence>
<organism evidence="3 4">
    <name type="scientific">Solanum tuberosum</name>
    <name type="common">Potato</name>
    <dbReference type="NCBI Taxonomy" id="4113"/>
    <lineage>
        <taxon>Eukaryota</taxon>
        <taxon>Viridiplantae</taxon>
        <taxon>Streptophyta</taxon>
        <taxon>Embryophyta</taxon>
        <taxon>Tracheophyta</taxon>
        <taxon>Spermatophyta</taxon>
        <taxon>Magnoliopsida</taxon>
        <taxon>eudicotyledons</taxon>
        <taxon>Gunneridae</taxon>
        <taxon>Pentapetalae</taxon>
        <taxon>asterids</taxon>
        <taxon>lamiids</taxon>
        <taxon>Solanales</taxon>
        <taxon>Solanaceae</taxon>
        <taxon>Solanoideae</taxon>
        <taxon>Solaneae</taxon>
        <taxon>Solanum</taxon>
    </lineage>
</organism>
<dbReference type="Proteomes" id="UP000011115">
    <property type="component" value="Unassembled WGS sequence"/>
</dbReference>
<feature type="transmembrane region" description="Helical" evidence="2">
    <location>
        <begin position="6"/>
        <end position="25"/>
    </location>
</feature>